<feature type="region of interest" description="Disordered" evidence="1">
    <location>
        <begin position="22"/>
        <end position="81"/>
    </location>
</feature>
<evidence type="ECO:0000313" key="3">
    <source>
        <dbReference type="Proteomes" id="UP001460270"/>
    </source>
</evidence>
<gene>
    <name evidence="2" type="ORF">WMY93_007939</name>
</gene>
<keyword evidence="3" id="KW-1185">Reference proteome</keyword>
<dbReference type="AlphaFoldDB" id="A0AAW0PL06"/>
<feature type="compositionally biased region" description="Basic and acidic residues" evidence="1">
    <location>
        <begin position="100"/>
        <end position="110"/>
    </location>
</feature>
<sequence>MYVALKPDKLDETRARLQAELDQKQRQVRELQQSLCRRTTSERSRTSWNRRDRKAKSYRRRSADPKNNTKTTRWRRKRRAESWHSIRLRKRRWEWISRRGGTKPEAEHGEAGPASTRARLKEEENRQVKRNLQETSREHIQNAKTREEYREAMNQAMSLAQRLKVSEQAVCDLKEKNQTLNESCQKCAEEEAARMKQCLEEQKVEFQQKLKQKEKENEELQRNLSAALNEVQEKHQEHLQTLREDYREAMNHAIRLATGLKVSEQNVRDLKEENQTLKETWQKSAEEEMAKMKQILEEQKKE</sequence>
<reference evidence="3" key="1">
    <citation type="submission" date="2024-04" db="EMBL/GenBank/DDBJ databases">
        <title>Salinicola lusitanus LLJ914,a marine bacterium isolated from the Okinawa Trough.</title>
        <authorList>
            <person name="Li J."/>
        </authorList>
    </citation>
    <scope>NUCLEOTIDE SEQUENCE [LARGE SCALE GENOMIC DNA]</scope>
</reference>
<dbReference type="Proteomes" id="UP001460270">
    <property type="component" value="Unassembled WGS sequence"/>
</dbReference>
<organism evidence="2 3">
    <name type="scientific">Mugilogobius chulae</name>
    <name type="common">yellowstripe goby</name>
    <dbReference type="NCBI Taxonomy" id="88201"/>
    <lineage>
        <taxon>Eukaryota</taxon>
        <taxon>Metazoa</taxon>
        <taxon>Chordata</taxon>
        <taxon>Craniata</taxon>
        <taxon>Vertebrata</taxon>
        <taxon>Euteleostomi</taxon>
        <taxon>Actinopterygii</taxon>
        <taxon>Neopterygii</taxon>
        <taxon>Teleostei</taxon>
        <taxon>Neoteleostei</taxon>
        <taxon>Acanthomorphata</taxon>
        <taxon>Gobiaria</taxon>
        <taxon>Gobiiformes</taxon>
        <taxon>Gobioidei</taxon>
        <taxon>Gobiidae</taxon>
        <taxon>Gobionellinae</taxon>
        <taxon>Mugilogobius</taxon>
    </lineage>
</organism>
<protein>
    <submittedName>
        <fullName evidence="2">Uncharacterized protein</fullName>
    </submittedName>
</protein>
<feature type="compositionally biased region" description="Basic and acidic residues" evidence="1">
    <location>
        <begin position="119"/>
        <end position="131"/>
    </location>
</feature>
<feature type="compositionally biased region" description="Basic residues" evidence="1">
    <location>
        <begin position="51"/>
        <end position="60"/>
    </location>
</feature>
<name>A0AAW0PL06_9GOBI</name>
<comment type="caution">
    <text evidence="2">The sequence shown here is derived from an EMBL/GenBank/DDBJ whole genome shotgun (WGS) entry which is preliminary data.</text>
</comment>
<feature type="region of interest" description="Disordered" evidence="1">
    <location>
        <begin position="100"/>
        <end position="131"/>
    </location>
</feature>
<dbReference type="EMBL" id="JBBPFD010000005">
    <property type="protein sequence ID" value="KAK7925629.1"/>
    <property type="molecule type" value="Genomic_DNA"/>
</dbReference>
<accession>A0AAW0PL06</accession>
<proteinExistence type="predicted"/>
<evidence type="ECO:0000256" key="1">
    <source>
        <dbReference type="SAM" id="MobiDB-lite"/>
    </source>
</evidence>
<evidence type="ECO:0000313" key="2">
    <source>
        <dbReference type="EMBL" id="KAK7925629.1"/>
    </source>
</evidence>